<evidence type="ECO:0000256" key="5">
    <source>
        <dbReference type="ARBA" id="ARBA00022729"/>
    </source>
</evidence>
<dbReference type="PANTHER" id="PTHR48482:SF2">
    <property type="entry name" value="INTERLEUKIN-20"/>
    <property type="match status" value="1"/>
</dbReference>
<protein>
    <submittedName>
        <fullName evidence="6">Interleukin-20</fullName>
    </submittedName>
</protein>
<dbReference type="GO" id="GO:0005615">
    <property type="term" value="C:extracellular space"/>
    <property type="evidence" value="ECO:0007669"/>
    <property type="project" value="UniProtKB-KW"/>
</dbReference>
<comment type="similarity">
    <text evidence="2">Belongs to the IL-10 family.</text>
</comment>
<accession>S7NPB6</accession>
<reference evidence="6 7" key="1">
    <citation type="journal article" date="2013" name="Nat. Commun.">
        <title>Genome analysis reveals insights into physiology and longevity of the Brandt's bat Myotis brandtii.</title>
        <authorList>
            <person name="Seim I."/>
            <person name="Fang X."/>
            <person name="Xiong Z."/>
            <person name="Lobanov A.V."/>
            <person name="Huang Z."/>
            <person name="Ma S."/>
            <person name="Feng Y."/>
            <person name="Turanov A.A."/>
            <person name="Zhu Y."/>
            <person name="Lenz T.L."/>
            <person name="Gerashchenko M.V."/>
            <person name="Fan D."/>
            <person name="Hee Yim S."/>
            <person name="Yao X."/>
            <person name="Jordan D."/>
            <person name="Xiong Y."/>
            <person name="Ma Y."/>
            <person name="Lyapunov A.N."/>
            <person name="Chen G."/>
            <person name="Kulakova O.I."/>
            <person name="Sun Y."/>
            <person name="Lee S.G."/>
            <person name="Bronson R.T."/>
            <person name="Moskalev A.A."/>
            <person name="Sunyaev S.R."/>
            <person name="Zhang G."/>
            <person name="Krogh A."/>
            <person name="Wang J."/>
            <person name="Gladyshev V.N."/>
        </authorList>
    </citation>
    <scope>NUCLEOTIDE SEQUENCE [LARGE SCALE GENOMIC DNA]</scope>
</reference>
<proteinExistence type="inferred from homology"/>
<dbReference type="AlphaFoldDB" id="S7NPB6"/>
<evidence type="ECO:0000313" key="7">
    <source>
        <dbReference type="Proteomes" id="UP000052978"/>
    </source>
</evidence>
<organism evidence="6 7">
    <name type="scientific">Myotis brandtii</name>
    <name type="common">Brandt's bat</name>
    <dbReference type="NCBI Taxonomy" id="109478"/>
    <lineage>
        <taxon>Eukaryota</taxon>
        <taxon>Metazoa</taxon>
        <taxon>Chordata</taxon>
        <taxon>Craniata</taxon>
        <taxon>Vertebrata</taxon>
        <taxon>Euteleostomi</taxon>
        <taxon>Mammalia</taxon>
        <taxon>Eutheria</taxon>
        <taxon>Laurasiatheria</taxon>
        <taxon>Chiroptera</taxon>
        <taxon>Yangochiroptera</taxon>
        <taxon>Vespertilionidae</taxon>
        <taxon>Myotis</taxon>
    </lineage>
</organism>
<evidence type="ECO:0000256" key="4">
    <source>
        <dbReference type="ARBA" id="ARBA00022525"/>
    </source>
</evidence>
<evidence type="ECO:0000313" key="6">
    <source>
        <dbReference type="EMBL" id="EPQ19599.1"/>
    </source>
</evidence>
<dbReference type="GO" id="GO:0005125">
    <property type="term" value="F:cytokine activity"/>
    <property type="evidence" value="ECO:0007669"/>
    <property type="project" value="UniProtKB-KW"/>
</dbReference>
<dbReference type="InterPro" id="IPR009079">
    <property type="entry name" value="4_helix_cytokine-like_core"/>
</dbReference>
<sequence>MPATMMPSMEPGKTLNFELTTCRGEKGVAGLPWFLDNCFRPQNAPQAEDEIMDFRILKTESSQGTKPADQCCLLRHILRLYLGMVFKNYQTSNKLILRKLSSLANSFLTIKKDLRLCHARMTCPCGEEAMEKSNQILSRFKKILKFHNFFKLFHLEKNALLVIPNRTDNEKRGSILGRMLSRFDLLIT</sequence>
<keyword evidence="7" id="KW-1185">Reference proteome</keyword>
<dbReference type="Proteomes" id="UP000052978">
    <property type="component" value="Unassembled WGS sequence"/>
</dbReference>
<keyword evidence="3" id="KW-0202">Cytokine</keyword>
<dbReference type="eggNOG" id="ENOG502S5RZ">
    <property type="taxonomic scope" value="Eukaryota"/>
</dbReference>
<name>S7NPB6_MYOBR</name>
<evidence type="ECO:0000256" key="3">
    <source>
        <dbReference type="ARBA" id="ARBA00022514"/>
    </source>
</evidence>
<comment type="subcellular location">
    <subcellularLocation>
        <location evidence="1">Secreted</location>
    </subcellularLocation>
</comment>
<evidence type="ECO:0000256" key="1">
    <source>
        <dbReference type="ARBA" id="ARBA00004613"/>
    </source>
</evidence>
<dbReference type="EMBL" id="KE164706">
    <property type="protein sequence ID" value="EPQ19599.1"/>
    <property type="molecule type" value="Genomic_DNA"/>
</dbReference>
<dbReference type="SUPFAM" id="SSF47266">
    <property type="entry name" value="4-helical cytokines"/>
    <property type="match status" value="1"/>
</dbReference>
<keyword evidence="4" id="KW-0964">Secreted</keyword>
<dbReference type="InterPro" id="IPR020443">
    <property type="entry name" value="IL-10/19/20/24/26"/>
</dbReference>
<gene>
    <name evidence="6" type="ORF">D623_10018445</name>
</gene>
<keyword evidence="5" id="KW-0732">Signal</keyword>
<dbReference type="Gene3D" id="1.20.1250.10">
    <property type="match status" value="1"/>
</dbReference>
<dbReference type="PANTHER" id="PTHR48482">
    <property type="entry name" value="INTERLEUKIN-19-RELATED"/>
    <property type="match status" value="1"/>
</dbReference>
<evidence type="ECO:0000256" key="2">
    <source>
        <dbReference type="ARBA" id="ARBA00008813"/>
    </source>
</evidence>